<name>A0A8T2T7A0_CERRI</name>
<dbReference type="Pfam" id="PF13419">
    <property type="entry name" value="HAD_2"/>
    <property type="match status" value="1"/>
</dbReference>
<proteinExistence type="predicted"/>
<dbReference type="CDD" id="cd07505">
    <property type="entry name" value="HAD_BPGM-like"/>
    <property type="match status" value="1"/>
</dbReference>
<dbReference type="InterPro" id="IPR036412">
    <property type="entry name" value="HAD-like_sf"/>
</dbReference>
<comment type="caution">
    <text evidence="1">The sequence shown here is derived from an EMBL/GenBank/DDBJ whole genome shotgun (WGS) entry which is preliminary data.</text>
</comment>
<protein>
    <submittedName>
        <fullName evidence="1">Uncharacterized protein</fullName>
    </submittedName>
</protein>
<dbReference type="OrthoDB" id="40579at2759"/>
<dbReference type="Proteomes" id="UP000825935">
    <property type="component" value="Chromosome 15"/>
</dbReference>
<dbReference type="PANTHER" id="PTHR47108:SF1">
    <property type="entry name" value="5-AMINO-6-(5-PHOSPHO-D-RIBITYLAMINO)URACIL PHOSPHATASE, CHLOROPLASTIC"/>
    <property type="match status" value="1"/>
</dbReference>
<dbReference type="InterPro" id="IPR041492">
    <property type="entry name" value="HAD_2"/>
</dbReference>
<organism evidence="1 2">
    <name type="scientific">Ceratopteris richardii</name>
    <name type="common">Triangle waterfern</name>
    <dbReference type="NCBI Taxonomy" id="49495"/>
    <lineage>
        <taxon>Eukaryota</taxon>
        <taxon>Viridiplantae</taxon>
        <taxon>Streptophyta</taxon>
        <taxon>Embryophyta</taxon>
        <taxon>Tracheophyta</taxon>
        <taxon>Polypodiopsida</taxon>
        <taxon>Polypodiidae</taxon>
        <taxon>Polypodiales</taxon>
        <taxon>Pteridineae</taxon>
        <taxon>Pteridaceae</taxon>
        <taxon>Parkerioideae</taxon>
        <taxon>Ceratopteris</taxon>
    </lineage>
</organism>
<dbReference type="Gene3D" id="3.40.50.1000">
    <property type="entry name" value="HAD superfamily/HAD-like"/>
    <property type="match status" value="1"/>
</dbReference>
<dbReference type="EMBL" id="CM035420">
    <property type="protein sequence ID" value="KAH7404678.1"/>
    <property type="molecule type" value="Genomic_DNA"/>
</dbReference>
<reference evidence="1" key="1">
    <citation type="submission" date="2021-08" db="EMBL/GenBank/DDBJ databases">
        <title>WGS assembly of Ceratopteris richardii.</title>
        <authorList>
            <person name="Marchant D.B."/>
            <person name="Chen G."/>
            <person name="Jenkins J."/>
            <person name="Shu S."/>
            <person name="Leebens-Mack J."/>
            <person name="Grimwood J."/>
            <person name="Schmutz J."/>
            <person name="Soltis P."/>
            <person name="Soltis D."/>
            <person name="Chen Z.-H."/>
        </authorList>
    </citation>
    <scope>NUCLEOTIDE SEQUENCE</scope>
    <source>
        <strain evidence="1">Whitten #5841</strain>
        <tissue evidence="1">Leaf</tissue>
    </source>
</reference>
<dbReference type="SUPFAM" id="SSF56784">
    <property type="entry name" value="HAD-like"/>
    <property type="match status" value="1"/>
</dbReference>
<evidence type="ECO:0000313" key="1">
    <source>
        <dbReference type="EMBL" id="KAH7404678.1"/>
    </source>
</evidence>
<dbReference type="Gene3D" id="1.10.150.240">
    <property type="entry name" value="Putative phosphatase, domain 2"/>
    <property type="match status" value="1"/>
</dbReference>
<dbReference type="AlphaFoldDB" id="A0A8T2T7A0"/>
<sequence length="404" mass="44898">MLPLDMATVYNSNGSARLAYGRLPSSSTGFDVPSSSSPGRTTQVCVGIFPSTLNCRMNALHSFPANKVISLLKKCGPRLRKSIDKASVRAFAMEVAEEEEMSNWKHPFNSFDMATRRDVGHGEVALPLPSPPHNNADDISLHNPLLRLHRMGCGWLGVIMEWDGVIVEDDSKLEREAWLTLAQDEGRRPPPAFILRKAEGMKIDQAVSEVLCWSRDPKEMRRLSLRWEEIFQGLHGGIYRQKPGARAFVLTLRKYNIPIALAISRSRKAMEKAIEVVGLKDSFSCIVSAEDVYRGKPDPEMYMYGAQMLGIIPERCIVIGNSNSSIEAAHDTFMKCIAVAGKHPTYELGAADLVITRLDCLSLVDLKNLASLDAHELLPPMPLPEPELDDESIPHTRTALPDLW</sequence>
<dbReference type="OMA" id="NSMLICH"/>
<accession>A0A8T2T7A0</accession>
<keyword evidence="2" id="KW-1185">Reference proteome</keyword>
<dbReference type="InterPro" id="IPR023198">
    <property type="entry name" value="PGP-like_dom2"/>
</dbReference>
<evidence type="ECO:0000313" key="2">
    <source>
        <dbReference type="Proteomes" id="UP000825935"/>
    </source>
</evidence>
<dbReference type="InterPro" id="IPR023214">
    <property type="entry name" value="HAD_sf"/>
</dbReference>
<gene>
    <name evidence="1" type="ORF">KP509_15G037800</name>
</gene>
<dbReference type="PANTHER" id="PTHR47108">
    <property type="entry name" value="5-AMINO-6-(5-PHOSPHO-D-RIBITYLAMINO)URACIL PHOSPHATASE, CHLOROPLASTIC"/>
    <property type="match status" value="1"/>
</dbReference>